<organism evidence="6 7">
    <name type="scientific">Prevotella vespertina</name>
    <dbReference type="NCBI Taxonomy" id="2608404"/>
    <lineage>
        <taxon>Bacteria</taxon>
        <taxon>Pseudomonadati</taxon>
        <taxon>Bacteroidota</taxon>
        <taxon>Bacteroidia</taxon>
        <taxon>Bacteroidales</taxon>
        <taxon>Prevotellaceae</taxon>
        <taxon>Prevotella</taxon>
    </lineage>
</organism>
<keyword evidence="3" id="KW-0479">Metal-binding</keyword>
<evidence type="ECO:0000256" key="3">
    <source>
        <dbReference type="ARBA" id="ARBA00022723"/>
    </source>
</evidence>
<name>A0A7C9HD43_9BACT</name>
<dbReference type="PROSITE" id="PS50975">
    <property type="entry name" value="ATP_GRASP"/>
    <property type="match status" value="1"/>
</dbReference>
<evidence type="ECO:0000256" key="4">
    <source>
        <dbReference type="PROSITE-ProRule" id="PRU00409"/>
    </source>
</evidence>
<reference evidence="6 7" key="1">
    <citation type="submission" date="2019-09" db="EMBL/GenBank/DDBJ databases">
        <title>Prevotella A2879 sp. nov., isolated from an abscess of a patient.</title>
        <authorList>
            <person name="Buhl M."/>
            <person name="Oberhettinger P."/>
        </authorList>
    </citation>
    <scope>NUCLEOTIDE SEQUENCE [LARGE SCALE GENOMIC DNA]</scope>
    <source>
        <strain evidence="6 7">A2879</strain>
    </source>
</reference>
<comment type="similarity">
    <text evidence="1">Belongs to the D-alanine--D-alanine ligase family.</text>
</comment>
<keyword evidence="4" id="KW-0067">ATP-binding</keyword>
<dbReference type="GO" id="GO:0005524">
    <property type="term" value="F:ATP binding"/>
    <property type="evidence" value="ECO:0007669"/>
    <property type="project" value="UniProtKB-UniRule"/>
</dbReference>
<dbReference type="EMBL" id="VVIQ01000002">
    <property type="protein sequence ID" value="MUL27168.1"/>
    <property type="molecule type" value="Genomic_DNA"/>
</dbReference>
<gene>
    <name evidence="6" type="ORF">F0475_02270</name>
</gene>
<dbReference type="InterPro" id="IPR011095">
    <property type="entry name" value="Dala_Dala_lig_C"/>
</dbReference>
<evidence type="ECO:0000313" key="7">
    <source>
        <dbReference type="Proteomes" id="UP000482295"/>
    </source>
</evidence>
<dbReference type="AlphaFoldDB" id="A0A7C9HD43"/>
<keyword evidence="7" id="KW-1185">Reference proteome</keyword>
<evidence type="ECO:0000256" key="2">
    <source>
        <dbReference type="ARBA" id="ARBA00022598"/>
    </source>
</evidence>
<dbReference type="Gene3D" id="3.30.470.20">
    <property type="entry name" value="ATP-grasp fold, B domain"/>
    <property type="match status" value="1"/>
</dbReference>
<dbReference type="GO" id="GO:0046872">
    <property type="term" value="F:metal ion binding"/>
    <property type="evidence" value="ECO:0007669"/>
    <property type="project" value="UniProtKB-KW"/>
</dbReference>
<dbReference type="PANTHER" id="PTHR23132:SF23">
    <property type="entry name" value="D-ALANINE--D-ALANINE LIGASE B"/>
    <property type="match status" value="1"/>
</dbReference>
<feature type="domain" description="ATP-grasp" evidence="5">
    <location>
        <begin position="84"/>
        <end position="283"/>
    </location>
</feature>
<dbReference type="GO" id="GO:0008716">
    <property type="term" value="F:D-alanine-D-alanine ligase activity"/>
    <property type="evidence" value="ECO:0007669"/>
    <property type="project" value="InterPro"/>
</dbReference>
<sequence length="288" mass="32175">MVWSIVSKDEMDNYGTSNVFKFYREALGRESIKLVVVDETDSLDFVSEDDIVLLRTASKLLVDTIRKKGVKTTAEDFDVYSLADDKLQMNRFLLSKGILASQHRSLDNIKDGIVYFVKPRFGSDSKGVTESSICTSREDVVRQVAVINHTCNGKAVIENFIDGKEYTVSVFNIGGNIYCFPIEVDCSGTCGIQTQLGKSLFSECGVTLEYDERKELKALSERVFEELGVKHHARIDFRRDKDGKLYVIDVNLIPGLGPTGDLARCLLLSENYSYTDALKMVIASASKI</sequence>
<evidence type="ECO:0000313" key="6">
    <source>
        <dbReference type="EMBL" id="MUL27168.1"/>
    </source>
</evidence>
<accession>A0A7C9HD43</accession>
<dbReference type="Pfam" id="PF07478">
    <property type="entry name" value="Dala_Dala_lig_C"/>
    <property type="match status" value="1"/>
</dbReference>
<evidence type="ECO:0000259" key="5">
    <source>
        <dbReference type="PROSITE" id="PS50975"/>
    </source>
</evidence>
<dbReference type="Proteomes" id="UP000482295">
    <property type="component" value="Unassembled WGS sequence"/>
</dbReference>
<protein>
    <submittedName>
        <fullName evidence="6">ATP-grasp domain-containing protein</fullName>
    </submittedName>
</protein>
<dbReference type="PANTHER" id="PTHR23132">
    <property type="entry name" value="D-ALANINE--D-ALANINE LIGASE"/>
    <property type="match status" value="1"/>
</dbReference>
<proteinExistence type="inferred from homology"/>
<dbReference type="SUPFAM" id="SSF56059">
    <property type="entry name" value="Glutathione synthetase ATP-binding domain-like"/>
    <property type="match status" value="1"/>
</dbReference>
<dbReference type="InterPro" id="IPR011761">
    <property type="entry name" value="ATP-grasp"/>
</dbReference>
<dbReference type="InterPro" id="IPR013815">
    <property type="entry name" value="ATP_grasp_subdomain_1"/>
</dbReference>
<keyword evidence="4" id="KW-0547">Nucleotide-binding</keyword>
<evidence type="ECO:0000256" key="1">
    <source>
        <dbReference type="ARBA" id="ARBA00010871"/>
    </source>
</evidence>
<dbReference type="Gene3D" id="3.30.1490.20">
    <property type="entry name" value="ATP-grasp fold, A domain"/>
    <property type="match status" value="1"/>
</dbReference>
<keyword evidence="2" id="KW-0436">Ligase</keyword>
<comment type="caution">
    <text evidence="6">The sequence shown here is derived from an EMBL/GenBank/DDBJ whole genome shotgun (WGS) entry which is preliminary data.</text>
</comment>
<dbReference type="RefSeq" id="WP_155715202.1">
    <property type="nucleotide sequence ID" value="NZ_VVIQ01000002.1"/>
</dbReference>